<feature type="region of interest" description="Disordered" evidence="1">
    <location>
        <begin position="195"/>
        <end position="231"/>
    </location>
</feature>
<evidence type="ECO:0000256" key="2">
    <source>
        <dbReference type="SAM" id="Phobius"/>
    </source>
</evidence>
<feature type="region of interest" description="Disordered" evidence="1">
    <location>
        <begin position="319"/>
        <end position="358"/>
    </location>
</feature>
<dbReference type="RefSeq" id="XP_003037187.1">
    <property type="nucleotide sequence ID" value="XM_003037141.1"/>
</dbReference>
<name>D8PP41_SCHCM</name>
<gene>
    <name evidence="3" type="ORF">SCHCODRAFT_255423</name>
</gene>
<dbReference type="GeneID" id="9589862"/>
<organism evidence="4">
    <name type="scientific">Schizophyllum commune (strain H4-8 / FGSC 9210)</name>
    <name type="common">Split gill fungus</name>
    <dbReference type="NCBI Taxonomy" id="578458"/>
    <lineage>
        <taxon>Eukaryota</taxon>
        <taxon>Fungi</taxon>
        <taxon>Dikarya</taxon>
        <taxon>Basidiomycota</taxon>
        <taxon>Agaricomycotina</taxon>
        <taxon>Agaricomycetes</taxon>
        <taxon>Agaricomycetidae</taxon>
        <taxon>Agaricales</taxon>
        <taxon>Schizophyllaceae</taxon>
        <taxon>Schizophyllum</taxon>
    </lineage>
</organism>
<feature type="compositionally biased region" description="Low complexity" evidence="1">
    <location>
        <begin position="213"/>
        <end position="231"/>
    </location>
</feature>
<keyword evidence="4" id="KW-1185">Reference proteome</keyword>
<feature type="compositionally biased region" description="Polar residues" evidence="1">
    <location>
        <begin position="335"/>
        <end position="358"/>
    </location>
</feature>
<evidence type="ECO:0000256" key="1">
    <source>
        <dbReference type="SAM" id="MobiDB-lite"/>
    </source>
</evidence>
<dbReference type="eggNOG" id="ENOG502SKDC">
    <property type="taxonomic scope" value="Eukaryota"/>
</dbReference>
<keyword evidence="2" id="KW-0812">Transmembrane</keyword>
<sequence>MVAPASVGIRGVAIALAAVSSARAFSFNIDTKSPKSCEDFTVSWSDAQAPYYLLLTPPFGVPRNFSLDDGQTSFTTQLPIAKSKKFVATMVDSTGKGVSSDVLTAGDSSSSCDTDDPKTSFEFELNSALQQCRPYVFSGYGEASKPVTAYGIIPLGDFITLHPNDNSDSYEWMANAAEGTSIIFTMVDSQGGQGGASDTKLVGASDDSSCLNDSSPTTTATPTASSGSDSGNKVSIGAIAGTVLGALVFLAAVVTLGLFWLRKRGGDRQPWEQKRRQSLAVLEVDPPSYDRHQGEFMPPGGQYDADPFVVPPPVTYQPRDSAVLSDSDHAAAQARSRTMSMNSGALSSSTSKGMQTPTTSRYAHSRFILHTDVEDVEPMPDAEGIIELPPQYTERRRRPSDANANSSTDLLGRNEKDGSYEMNTPSTAGGSGWPAPDGHGHH</sequence>
<evidence type="ECO:0000313" key="4">
    <source>
        <dbReference type="Proteomes" id="UP000007431"/>
    </source>
</evidence>
<proteinExistence type="predicted"/>
<dbReference type="Proteomes" id="UP000007431">
    <property type="component" value="Unassembled WGS sequence"/>
</dbReference>
<dbReference type="HOGENOM" id="CLU_033085_1_0_1"/>
<dbReference type="OrthoDB" id="2591431at2759"/>
<feature type="transmembrane region" description="Helical" evidence="2">
    <location>
        <begin position="236"/>
        <end position="261"/>
    </location>
</feature>
<dbReference type="EMBL" id="GL377302">
    <property type="protein sequence ID" value="EFJ02285.1"/>
    <property type="molecule type" value="Genomic_DNA"/>
</dbReference>
<accession>D8PP41</accession>
<dbReference type="InParanoid" id="D8PP41"/>
<dbReference type="VEuPathDB" id="FungiDB:SCHCODRAFT_02612226"/>
<keyword evidence="2" id="KW-0472">Membrane</keyword>
<keyword evidence="2" id="KW-1133">Transmembrane helix</keyword>
<dbReference type="OMA" id="CIDDSSP"/>
<dbReference type="KEGG" id="scm:SCHCO_02612226"/>
<protein>
    <submittedName>
        <fullName evidence="3">Expressed protein</fullName>
    </submittedName>
</protein>
<dbReference type="AlphaFoldDB" id="D8PP41"/>
<feature type="region of interest" description="Disordered" evidence="1">
    <location>
        <begin position="383"/>
        <end position="442"/>
    </location>
</feature>
<reference evidence="3 4" key="1">
    <citation type="journal article" date="2010" name="Nat. Biotechnol.">
        <title>Genome sequence of the model mushroom Schizophyllum commune.</title>
        <authorList>
            <person name="Ohm R.A."/>
            <person name="de Jong J.F."/>
            <person name="Lugones L.G."/>
            <person name="Aerts A."/>
            <person name="Kothe E."/>
            <person name="Stajich J.E."/>
            <person name="de Vries R.P."/>
            <person name="Record E."/>
            <person name="Levasseur A."/>
            <person name="Baker S.E."/>
            <person name="Bartholomew K.A."/>
            <person name="Coutinho P.M."/>
            <person name="Erdmann S."/>
            <person name="Fowler T.J."/>
            <person name="Gathman A.C."/>
            <person name="Lombard V."/>
            <person name="Henrissat B."/>
            <person name="Knabe N."/>
            <person name="Kuees U."/>
            <person name="Lilly W.W."/>
            <person name="Lindquist E."/>
            <person name="Lucas S."/>
            <person name="Magnuson J.K."/>
            <person name="Piumi F."/>
            <person name="Raudaskoski M."/>
            <person name="Salamov A."/>
            <person name="Schmutz J."/>
            <person name="Schwarze F.W.M.R."/>
            <person name="vanKuyk P.A."/>
            <person name="Horton J.S."/>
            <person name="Grigoriev I.V."/>
            <person name="Woesten H.A.B."/>
        </authorList>
    </citation>
    <scope>NUCLEOTIDE SEQUENCE [LARGE SCALE GENOMIC DNA]</scope>
    <source>
        <strain evidence="4">H4-8 / FGSC 9210</strain>
    </source>
</reference>
<evidence type="ECO:0000313" key="3">
    <source>
        <dbReference type="EMBL" id="EFJ02285.1"/>
    </source>
</evidence>